<keyword evidence="6 10" id="KW-0067">ATP-binding</keyword>
<keyword evidence="8 10" id="KW-0030">Aminoacyl-tRNA synthetase</keyword>
<dbReference type="NCBIfam" id="NF001968">
    <property type="entry name" value="PRK00750.1-2"/>
    <property type="match status" value="1"/>
</dbReference>
<keyword evidence="3 10" id="KW-0963">Cytoplasm</keyword>
<reference evidence="11" key="1">
    <citation type="journal article" date="2014" name="Int. J. Syst. Evol. Microbiol.">
        <title>Complete genome sequence of Corynebacterium casei LMG S-19264T (=DSM 44701T), isolated from a smear-ripened cheese.</title>
        <authorList>
            <consortium name="US DOE Joint Genome Institute (JGI-PGF)"/>
            <person name="Walter F."/>
            <person name="Albersmeier A."/>
            <person name="Kalinowski J."/>
            <person name="Ruckert C."/>
        </authorList>
    </citation>
    <scope>NUCLEOTIDE SEQUENCE</scope>
    <source>
        <strain evidence="11">CGMCC 1.12921</strain>
    </source>
</reference>
<gene>
    <name evidence="10 11" type="primary">lysS</name>
    <name evidence="11" type="ORF">GCM10011342_29790</name>
</gene>
<evidence type="ECO:0000256" key="2">
    <source>
        <dbReference type="ARBA" id="ARBA00005594"/>
    </source>
</evidence>
<comment type="similarity">
    <text evidence="2 10">Belongs to the class-I aminoacyl-tRNA synthetase family.</text>
</comment>
<protein>
    <recommendedName>
        <fullName evidence="10">Lysine--tRNA ligase</fullName>
        <ecNumber evidence="10">6.1.1.6</ecNumber>
    </recommendedName>
    <alternativeName>
        <fullName evidence="10">Lysyl-tRNA synthetase</fullName>
        <shortName evidence="10">LysRS</shortName>
    </alternativeName>
</protein>
<comment type="caution">
    <text evidence="11">The sequence shown here is derived from an EMBL/GenBank/DDBJ whole genome shotgun (WGS) entry which is preliminary data.</text>
</comment>
<keyword evidence="12" id="KW-1185">Reference proteome</keyword>
<dbReference type="InterPro" id="IPR008925">
    <property type="entry name" value="aa_tRNA-synth_I_cd-bd_sf"/>
</dbReference>
<dbReference type="PANTHER" id="PTHR37940">
    <property type="entry name" value="LYSINE--TRNA LIGASE"/>
    <property type="match status" value="1"/>
</dbReference>
<sequence length="525" mass="58486">MTDFTADDLNNAKAWPFQEAKALAKRVENKPADQPVIFETGYGPSGLPHIGTFGEVARTTMVRNAFEALTGRPTRLICVSDDMDGMRKLPPGLPNADKLEKYLQQPLSRVPDPWGTHDSYSAHNNAKLCGFLDRFGFDYEFLSATDAYMSGKYDAALIRMLEKYDEVMDIILPTIGEDRRKTWSPILPISPTTGRVLYVPMLERDAASGTVVFEDEDGTRVETKVTGGAVKLQWKADWAGRWYALGVDYEMAGEDLTESTRLSSRIVTALGGTPPAGFNYQLFLDEDGKKISKTKGNGLTIEEWLTYASPDSLSLFMFSAPRKAKKLYFDIIPKTADEYWSFVERYHAAETPEKKLDNPAWHLHGGNPPADTPPVTFSLLLNIVNASGTSDPAVLKGFVHKYRPDASDAEMAAMEPMLTYAVNYFEDFVKQKKQYRAADEREKAAIEMLAASLSEADPAAEEDVFQTLVFDAGKAQGYENIREWFTGLYEVAFGQKEGPRMGPFIKIYGPKETAKLLQAALDRDA</sequence>
<dbReference type="Pfam" id="PF01921">
    <property type="entry name" value="tRNA-synt_1f"/>
    <property type="match status" value="1"/>
</dbReference>
<evidence type="ECO:0000256" key="1">
    <source>
        <dbReference type="ARBA" id="ARBA00004496"/>
    </source>
</evidence>
<evidence type="ECO:0000313" key="12">
    <source>
        <dbReference type="Proteomes" id="UP000613582"/>
    </source>
</evidence>
<dbReference type="InterPro" id="IPR020751">
    <property type="entry name" value="aa-tRNA-synth_I_codon-bd_sub2"/>
</dbReference>
<dbReference type="Proteomes" id="UP000613582">
    <property type="component" value="Unassembled WGS sequence"/>
</dbReference>
<name>A0A8J2V458_9PROT</name>
<dbReference type="GO" id="GO:0006430">
    <property type="term" value="P:lysyl-tRNA aminoacylation"/>
    <property type="evidence" value="ECO:0007669"/>
    <property type="project" value="UniProtKB-UniRule"/>
</dbReference>
<dbReference type="InterPro" id="IPR014729">
    <property type="entry name" value="Rossmann-like_a/b/a_fold"/>
</dbReference>
<comment type="catalytic activity">
    <reaction evidence="9 10">
        <text>tRNA(Lys) + L-lysine + ATP = L-lysyl-tRNA(Lys) + AMP + diphosphate</text>
        <dbReference type="Rhea" id="RHEA:20792"/>
        <dbReference type="Rhea" id="RHEA-COMP:9696"/>
        <dbReference type="Rhea" id="RHEA-COMP:9697"/>
        <dbReference type="ChEBI" id="CHEBI:30616"/>
        <dbReference type="ChEBI" id="CHEBI:32551"/>
        <dbReference type="ChEBI" id="CHEBI:33019"/>
        <dbReference type="ChEBI" id="CHEBI:78442"/>
        <dbReference type="ChEBI" id="CHEBI:78529"/>
        <dbReference type="ChEBI" id="CHEBI:456215"/>
        <dbReference type="EC" id="6.1.1.6"/>
    </reaction>
</comment>
<dbReference type="NCBIfam" id="TIGR00467">
    <property type="entry name" value="lysS_arch"/>
    <property type="match status" value="1"/>
</dbReference>
<dbReference type="InterPro" id="IPR002904">
    <property type="entry name" value="Lys-tRNA-ligase"/>
</dbReference>
<reference evidence="11" key="2">
    <citation type="submission" date="2020-09" db="EMBL/GenBank/DDBJ databases">
        <authorList>
            <person name="Sun Q."/>
            <person name="Zhou Y."/>
        </authorList>
    </citation>
    <scope>NUCLEOTIDE SEQUENCE</scope>
    <source>
        <strain evidence="11">CGMCC 1.12921</strain>
    </source>
</reference>
<accession>A0A8J2V458</accession>
<dbReference type="GO" id="GO:0000049">
    <property type="term" value="F:tRNA binding"/>
    <property type="evidence" value="ECO:0007669"/>
    <property type="project" value="InterPro"/>
</dbReference>
<dbReference type="EMBL" id="BMGH01000002">
    <property type="protein sequence ID" value="GGD19138.1"/>
    <property type="molecule type" value="Genomic_DNA"/>
</dbReference>
<keyword evidence="4 10" id="KW-0436">Ligase</keyword>
<dbReference type="GO" id="GO:0004824">
    <property type="term" value="F:lysine-tRNA ligase activity"/>
    <property type="evidence" value="ECO:0007669"/>
    <property type="project" value="UniProtKB-UniRule"/>
</dbReference>
<dbReference type="EC" id="6.1.1.6" evidence="10"/>
<evidence type="ECO:0000256" key="4">
    <source>
        <dbReference type="ARBA" id="ARBA00022598"/>
    </source>
</evidence>
<feature type="binding site" evidence="10">
    <location>
        <position position="293"/>
    </location>
    <ligand>
        <name>ATP</name>
        <dbReference type="ChEBI" id="CHEBI:30616"/>
    </ligand>
</feature>
<evidence type="ECO:0000256" key="3">
    <source>
        <dbReference type="ARBA" id="ARBA00022490"/>
    </source>
</evidence>
<dbReference type="SUPFAM" id="SSF52374">
    <property type="entry name" value="Nucleotidylyl transferase"/>
    <property type="match status" value="1"/>
</dbReference>
<comment type="caution">
    <text evidence="10">Lacks conserved residue(s) required for the propagation of feature annotation.</text>
</comment>
<dbReference type="AlphaFoldDB" id="A0A8J2V458"/>
<evidence type="ECO:0000256" key="5">
    <source>
        <dbReference type="ARBA" id="ARBA00022741"/>
    </source>
</evidence>
<dbReference type="SUPFAM" id="SSF48163">
    <property type="entry name" value="An anticodon-binding domain of class I aminoacyl-tRNA synthetases"/>
    <property type="match status" value="1"/>
</dbReference>
<evidence type="ECO:0000256" key="9">
    <source>
        <dbReference type="ARBA" id="ARBA00048573"/>
    </source>
</evidence>
<comment type="subcellular location">
    <subcellularLocation>
        <location evidence="1 10">Cytoplasm</location>
    </subcellularLocation>
</comment>
<dbReference type="PANTHER" id="PTHR37940:SF1">
    <property type="entry name" value="LYSINE--TRNA LIGASE"/>
    <property type="match status" value="1"/>
</dbReference>
<dbReference type="HAMAP" id="MF_00177">
    <property type="entry name" value="Lys_tRNA_synth_class1"/>
    <property type="match status" value="1"/>
</dbReference>
<evidence type="ECO:0000256" key="10">
    <source>
        <dbReference type="HAMAP-Rule" id="MF_00177"/>
    </source>
</evidence>
<proteinExistence type="inferred from homology"/>
<keyword evidence="5 10" id="KW-0547">Nucleotide-binding</keyword>
<evidence type="ECO:0000256" key="7">
    <source>
        <dbReference type="ARBA" id="ARBA00022917"/>
    </source>
</evidence>
<dbReference type="GO" id="GO:0005737">
    <property type="term" value="C:cytoplasm"/>
    <property type="evidence" value="ECO:0007669"/>
    <property type="project" value="UniProtKB-SubCell"/>
</dbReference>
<dbReference type="PROSITE" id="PS00178">
    <property type="entry name" value="AA_TRNA_LIGASE_I"/>
    <property type="match status" value="1"/>
</dbReference>
<dbReference type="Gene3D" id="3.40.50.620">
    <property type="entry name" value="HUPs"/>
    <property type="match status" value="2"/>
</dbReference>
<feature type="short sequence motif" description="'HIGH' region" evidence="10">
    <location>
        <begin position="44"/>
        <end position="52"/>
    </location>
</feature>
<dbReference type="RefSeq" id="WP_188160602.1">
    <property type="nucleotide sequence ID" value="NZ_BMGH01000002.1"/>
</dbReference>
<dbReference type="Gene3D" id="1.10.10.350">
    <property type="match status" value="1"/>
</dbReference>
<dbReference type="GO" id="GO:0005524">
    <property type="term" value="F:ATP binding"/>
    <property type="evidence" value="ECO:0007669"/>
    <property type="project" value="UniProtKB-UniRule"/>
</dbReference>
<evidence type="ECO:0000313" key="11">
    <source>
        <dbReference type="EMBL" id="GGD19138.1"/>
    </source>
</evidence>
<evidence type="ECO:0000256" key="8">
    <source>
        <dbReference type="ARBA" id="ARBA00023146"/>
    </source>
</evidence>
<keyword evidence="7 10" id="KW-0648">Protein biosynthesis</keyword>
<organism evidence="11 12">
    <name type="scientific">Aquisalinus flavus</name>
    <dbReference type="NCBI Taxonomy" id="1526572"/>
    <lineage>
        <taxon>Bacteria</taxon>
        <taxon>Pseudomonadati</taxon>
        <taxon>Pseudomonadota</taxon>
        <taxon>Alphaproteobacteria</taxon>
        <taxon>Parvularculales</taxon>
        <taxon>Parvularculaceae</taxon>
        <taxon>Aquisalinus</taxon>
    </lineage>
</organism>
<evidence type="ECO:0000256" key="6">
    <source>
        <dbReference type="ARBA" id="ARBA00022840"/>
    </source>
</evidence>
<dbReference type="InterPro" id="IPR001412">
    <property type="entry name" value="aa-tRNA-synth_I_CS"/>
</dbReference>